<dbReference type="AlphaFoldDB" id="A0A814B985"/>
<organism evidence="3 4">
    <name type="scientific">Brachionus calyciflorus</name>
    <dbReference type="NCBI Taxonomy" id="104777"/>
    <lineage>
        <taxon>Eukaryota</taxon>
        <taxon>Metazoa</taxon>
        <taxon>Spiralia</taxon>
        <taxon>Gnathifera</taxon>
        <taxon>Rotifera</taxon>
        <taxon>Eurotatoria</taxon>
        <taxon>Monogononta</taxon>
        <taxon>Pseudotrocha</taxon>
        <taxon>Ploima</taxon>
        <taxon>Brachionidae</taxon>
        <taxon>Brachionus</taxon>
    </lineage>
</organism>
<dbReference type="OrthoDB" id="19261at2759"/>
<dbReference type="Pfam" id="PF03351">
    <property type="entry name" value="DOMON"/>
    <property type="match status" value="1"/>
</dbReference>
<feature type="chain" id="PRO_5032802336" description="DOMON domain-containing protein" evidence="1">
    <location>
        <begin position="18"/>
        <end position="102"/>
    </location>
</feature>
<dbReference type="PROSITE" id="PS50836">
    <property type="entry name" value="DOMON"/>
    <property type="match status" value="1"/>
</dbReference>
<keyword evidence="4" id="KW-1185">Reference proteome</keyword>
<dbReference type="PANTHER" id="PTHR10157:SF23">
    <property type="entry name" value="MOXD1 HOMOLOG 1"/>
    <property type="match status" value="1"/>
</dbReference>
<feature type="non-terminal residue" evidence="3">
    <location>
        <position position="1"/>
    </location>
</feature>
<dbReference type="GO" id="GO:0006589">
    <property type="term" value="P:octopamine biosynthetic process"/>
    <property type="evidence" value="ECO:0007669"/>
    <property type="project" value="TreeGrafter"/>
</dbReference>
<sequence>MLLKLLILAYFFTLNESKGLTPLRPSEEYKFSLNVDDFDQSLFKLFWKPIENDEIQFELHCKATGWIGFGLSPNGGMAGSDIAIGWVDSNGQSYLKDTYATS</sequence>
<dbReference type="InterPro" id="IPR005018">
    <property type="entry name" value="DOMON_domain"/>
</dbReference>
<accession>A0A814B985</accession>
<feature type="domain" description="DOMON" evidence="2">
    <location>
        <begin position="41"/>
        <end position="102"/>
    </location>
</feature>
<dbReference type="InterPro" id="IPR000945">
    <property type="entry name" value="DBH-like"/>
</dbReference>
<dbReference type="GO" id="GO:0042421">
    <property type="term" value="P:norepinephrine biosynthetic process"/>
    <property type="evidence" value="ECO:0007669"/>
    <property type="project" value="TreeGrafter"/>
</dbReference>
<proteinExistence type="predicted"/>
<dbReference type="SUPFAM" id="SSF49344">
    <property type="entry name" value="CBD9-like"/>
    <property type="match status" value="1"/>
</dbReference>
<protein>
    <recommendedName>
        <fullName evidence="2">DOMON domain-containing protein</fullName>
    </recommendedName>
</protein>
<dbReference type="EMBL" id="CAJNOC010002319">
    <property type="protein sequence ID" value="CAF0926013.1"/>
    <property type="molecule type" value="Genomic_DNA"/>
</dbReference>
<feature type="signal peptide" evidence="1">
    <location>
        <begin position="1"/>
        <end position="17"/>
    </location>
</feature>
<evidence type="ECO:0000313" key="3">
    <source>
        <dbReference type="EMBL" id="CAF0926013.1"/>
    </source>
</evidence>
<dbReference type="GO" id="GO:0030667">
    <property type="term" value="C:secretory granule membrane"/>
    <property type="evidence" value="ECO:0007669"/>
    <property type="project" value="TreeGrafter"/>
</dbReference>
<dbReference type="Proteomes" id="UP000663879">
    <property type="component" value="Unassembled WGS sequence"/>
</dbReference>
<dbReference type="GO" id="GO:0004500">
    <property type="term" value="F:dopamine beta-monooxygenase activity"/>
    <property type="evidence" value="ECO:0007669"/>
    <property type="project" value="InterPro"/>
</dbReference>
<keyword evidence="1" id="KW-0732">Signal</keyword>
<reference evidence="3" key="1">
    <citation type="submission" date="2021-02" db="EMBL/GenBank/DDBJ databases">
        <authorList>
            <person name="Nowell W R."/>
        </authorList>
    </citation>
    <scope>NUCLEOTIDE SEQUENCE</scope>
    <source>
        <strain evidence="3">Ploen Becks lab</strain>
    </source>
</reference>
<gene>
    <name evidence="3" type="ORF">OXX778_LOCUS12644</name>
</gene>
<dbReference type="GO" id="GO:0005615">
    <property type="term" value="C:extracellular space"/>
    <property type="evidence" value="ECO:0007669"/>
    <property type="project" value="TreeGrafter"/>
</dbReference>
<evidence type="ECO:0000313" key="4">
    <source>
        <dbReference type="Proteomes" id="UP000663879"/>
    </source>
</evidence>
<dbReference type="InterPro" id="IPR045266">
    <property type="entry name" value="DOH_DOMON"/>
</dbReference>
<name>A0A814B985_9BILA</name>
<dbReference type="PANTHER" id="PTHR10157">
    <property type="entry name" value="DOPAMINE BETA HYDROXYLASE RELATED"/>
    <property type="match status" value="1"/>
</dbReference>
<evidence type="ECO:0000256" key="1">
    <source>
        <dbReference type="SAM" id="SignalP"/>
    </source>
</evidence>
<dbReference type="GO" id="GO:0042420">
    <property type="term" value="P:dopamine catabolic process"/>
    <property type="evidence" value="ECO:0007669"/>
    <property type="project" value="TreeGrafter"/>
</dbReference>
<dbReference type="CDD" id="cd09631">
    <property type="entry name" value="DOMON_DOH"/>
    <property type="match status" value="1"/>
</dbReference>
<dbReference type="Gene3D" id="2.60.40.1210">
    <property type="entry name" value="Cellobiose dehydrogenase, cytochrome domain"/>
    <property type="match status" value="1"/>
</dbReference>
<evidence type="ECO:0000259" key="2">
    <source>
        <dbReference type="PROSITE" id="PS50836"/>
    </source>
</evidence>
<comment type="caution">
    <text evidence="3">The sequence shown here is derived from an EMBL/GenBank/DDBJ whole genome shotgun (WGS) entry which is preliminary data.</text>
</comment>
<feature type="non-terminal residue" evidence="3">
    <location>
        <position position="102"/>
    </location>
</feature>